<dbReference type="SUPFAM" id="SSF54862">
    <property type="entry name" value="4Fe-4S ferredoxins"/>
    <property type="match status" value="1"/>
</dbReference>
<dbReference type="EMBL" id="QROV01000016">
    <property type="protein sequence ID" value="RHL57464.1"/>
    <property type="molecule type" value="Genomic_DNA"/>
</dbReference>
<reference evidence="2 3" key="1">
    <citation type="submission" date="2018-08" db="EMBL/GenBank/DDBJ databases">
        <title>A genome reference for cultivated species of the human gut microbiota.</title>
        <authorList>
            <person name="Zou Y."/>
            <person name="Xue W."/>
            <person name="Luo G."/>
        </authorList>
    </citation>
    <scope>NUCLEOTIDE SEQUENCE [LARGE SCALE GENOMIC DNA]</scope>
    <source>
        <strain evidence="2 3">AF37-12</strain>
    </source>
</reference>
<dbReference type="Proteomes" id="UP000283616">
    <property type="component" value="Unassembled WGS sequence"/>
</dbReference>
<sequence>MNISSLKKDECCGCTACVSCCPTKAIEMQIDYEGFLYPVVDEIKCMDCGKCMKVCRDVKFYNEPQHIYACWSKDNALRAKSSSGGIFSLLAERILTRGGYVCAVGYSDDCTECLHKIISSLGELDDLRRAKFVQSKKYDVYIRLKSLLLEGKEVLFCGTPCEVGGLRQFLRKKYNNLVTCDIICGCVSSPGVYKTYIDFLNKKHNSRVVSVNFKDKRAGWRGKSIAVKFASGEEYLNSILDDDYCVSFHSRYNIRPSCFNCKYRNLKRGADFTLGDFWAIEKYYPEYDDNKGTSFVLTNTTKATIILDELDVIKHPMDIDYEEYSTKFNWCMHRNPTGMPEQDRKTFYDDLYSMPFDQMAMKDLEQIRQARKQKKLITKEVKYE</sequence>
<evidence type="ECO:0000313" key="3">
    <source>
        <dbReference type="Proteomes" id="UP000283616"/>
    </source>
</evidence>
<dbReference type="RefSeq" id="WP_118417694.1">
    <property type="nucleotide sequence ID" value="NZ_JANUJI010000001.1"/>
</dbReference>
<gene>
    <name evidence="2" type="ORF">DW011_14290</name>
</gene>
<evidence type="ECO:0000259" key="1">
    <source>
        <dbReference type="PROSITE" id="PS51379"/>
    </source>
</evidence>
<dbReference type="AlphaFoldDB" id="A0A415LZ18"/>
<comment type="caution">
    <text evidence="2">The sequence shown here is derived from an EMBL/GenBank/DDBJ whole genome shotgun (WGS) entry which is preliminary data.</text>
</comment>
<dbReference type="Pfam" id="PF04432">
    <property type="entry name" value="FrhB_FdhB_C"/>
    <property type="match status" value="1"/>
</dbReference>
<dbReference type="PANTHER" id="PTHR43193">
    <property type="match status" value="1"/>
</dbReference>
<dbReference type="InterPro" id="IPR007525">
    <property type="entry name" value="FrhB_FdhB_C"/>
</dbReference>
<organism evidence="2 3">
    <name type="scientific">Bacteroides thetaiotaomicron</name>
    <dbReference type="NCBI Taxonomy" id="818"/>
    <lineage>
        <taxon>Bacteria</taxon>
        <taxon>Pseudomonadati</taxon>
        <taxon>Bacteroidota</taxon>
        <taxon>Bacteroidia</taxon>
        <taxon>Bacteroidales</taxon>
        <taxon>Bacteroidaceae</taxon>
        <taxon>Bacteroides</taxon>
    </lineage>
</organism>
<name>A0A415LZ18_BACT4</name>
<protein>
    <recommendedName>
        <fullName evidence="1">4Fe-4S ferredoxin-type domain-containing protein</fullName>
    </recommendedName>
</protein>
<dbReference type="InterPro" id="IPR052977">
    <property type="entry name" value="Polyferredoxin-like_ET"/>
</dbReference>
<dbReference type="Gene3D" id="3.30.70.20">
    <property type="match status" value="1"/>
</dbReference>
<dbReference type="InterPro" id="IPR017896">
    <property type="entry name" value="4Fe4S_Fe-S-bd"/>
</dbReference>
<feature type="domain" description="4Fe-4S ferredoxin-type" evidence="1">
    <location>
        <begin position="2"/>
        <end position="31"/>
    </location>
</feature>
<dbReference type="PROSITE" id="PS51379">
    <property type="entry name" value="4FE4S_FER_2"/>
    <property type="match status" value="2"/>
</dbReference>
<dbReference type="PANTHER" id="PTHR43193:SF2">
    <property type="entry name" value="POLYFERREDOXIN PROTEIN FWDF"/>
    <property type="match status" value="1"/>
</dbReference>
<accession>A0A415LZ18</accession>
<evidence type="ECO:0000313" key="2">
    <source>
        <dbReference type="EMBL" id="RHL57464.1"/>
    </source>
</evidence>
<proteinExistence type="predicted"/>
<feature type="domain" description="4Fe-4S ferredoxin-type" evidence="1">
    <location>
        <begin position="36"/>
        <end position="65"/>
    </location>
</feature>